<sequence>MRSACKLFAAVMVSLLAACATPPDTARFKADFATGVAAYEAGDYATARALWQPLADNYDLAALRNLGHLYRLGQGVTRNPEKAQRYYKKAADLGHAPSQTNLAQMYLTGDGIPQNSEKGIQWLEKAAAQGYPPAQKLLAIRSQRFEFHRR</sequence>
<evidence type="ECO:0000256" key="1">
    <source>
        <dbReference type="SAM" id="SignalP"/>
    </source>
</evidence>
<proteinExistence type="predicted"/>
<dbReference type="SMART" id="SM00671">
    <property type="entry name" value="SEL1"/>
    <property type="match status" value="2"/>
</dbReference>
<accession>A0A937L2H1</accession>
<dbReference type="PANTHER" id="PTHR11102">
    <property type="entry name" value="SEL-1-LIKE PROTEIN"/>
    <property type="match status" value="1"/>
</dbReference>
<name>A0A937L2H1_9PROT</name>
<gene>
    <name evidence="2" type="ORF">ISQ19_01480</name>
</gene>
<dbReference type="SUPFAM" id="SSF81901">
    <property type="entry name" value="HCP-like"/>
    <property type="match status" value="1"/>
</dbReference>
<dbReference type="AlphaFoldDB" id="A0A937L2H1"/>
<evidence type="ECO:0000313" key="2">
    <source>
        <dbReference type="EMBL" id="MBL6761351.1"/>
    </source>
</evidence>
<dbReference type="InterPro" id="IPR006597">
    <property type="entry name" value="Sel1-like"/>
</dbReference>
<dbReference type="PANTHER" id="PTHR11102:SF160">
    <property type="entry name" value="ERAD-ASSOCIATED E3 UBIQUITIN-PROTEIN LIGASE COMPONENT HRD3"/>
    <property type="match status" value="1"/>
</dbReference>
<dbReference type="Proteomes" id="UP000785783">
    <property type="component" value="Unassembled WGS sequence"/>
</dbReference>
<comment type="caution">
    <text evidence="2">The sequence shown here is derived from an EMBL/GenBank/DDBJ whole genome shotgun (WGS) entry which is preliminary data.</text>
</comment>
<dbReference type="Pfam" id="PF08238">
    <property type="entry name" value="Sel1"/>
    <property type="match status" value="2"/>
</dbReference>
<dbReference type="PROSITE" id="PS51257">
    <property type="entry name" value="PROKAR_LIPOPROTEIN"/>
    <property type="match status" value="1"/>
</dbReference>
<evidence type="ECO:0000313" key="3">
    <source>
        <dbReference type="Proteomes" id="UP000785783"/>
    </source>
</evidence>
<dbReference type="InterPro" id="IPR011990">
    <property type="entry name" value="TPR-like_helical_dom_sf"/>
</dbReference>
<reference evidence="2" key="1">
    <citation type="submission" date="2020-10" db="EMBL/GenBank/DDBJ databases">
        <title>Microbiome of the Black Sea water column analyzed by genome centric metagenomics.</title>
        <authorList>
            <person name="Cabello-Yeves P.J."/>
            <person name="Callieri C."/>
            <person name="Picazo A."/>
            <person name="Mehrshad M."/>
            <person name="Haro-Moreno J.M."/>
            <person name="Roda-Garcia J."/>
            <person name="Dzembekova N."/>
            <person name="Slabakova V."/>
            <person name="Slabakova N."/>
            <person name="Moncheva S."/>
            <person name="Rodriguez-Valera F."/>
        </authorList>
    </citation>
    <scope>NUCLEOTIDE SEQUENCE</scope>
    <source>
        <strain evidence="2">BS307-5m-G5</strain>
    </source>
</reference>
<organism evidence="2 3">
    <name type="scientific">PS1 clade bacterium</name>
    <dbReference type="NCBI Taxonomy" id="2175152"/>
    <lineage>
        <taxon>Bacteria</taxon>
        <taxon>Pseudomonadati</taxon>
        <taxon>Pseudomonadota</taxon>
        <taxon>Alphaproteobacteria</taxon>
        <taxon>PS1 clade</taxon>
    </lineage>
</organism>
<dbReference type="Gene3D" id="1.25.40.10">
    <property type="entry name" value="Tetratricopeptide repeat domain"/>
    <property type="match status" value="1"/>
</dbReference>
<keyword evidence="1" id="KW-0732">Signal</keyword>
<dbReference type="InterPro" id="IPR050767">
    <property type="entry name" value="Sel1_AlgK"/>
</dbReference>
<feature type="chain" id="PRO_5037872769" evidence="1">
    <location>
        <begin position="21"/>
        <end position="150"/>
    </location>
</feature>
<dbReference type="EMBL" id="JADHOK010000009">
    <property type="protein sequence ID" value="MBL6761351.1"/>
    <property type="molecule type" value="Genomic_DNA"/>
</dbReference>
<protein>
    <submittedName>
        <fullName evidence="2">Sel1 repeat family protein</fullName>
    </submittedName>
</protein>
<feature type="signal peptide" evidence="1">
    <location>
        <begin position="1"/>
        <end position="20"/>
    </location>
</feature>